<dbReference type="STRING" id="1305675.BFG57_01315"/>
<dbReference type="SUPFAM" id="SSF48371">
    <property type="entry name" value="ARM repeat"/>
    <property type="match status" value="1"/>
</dbReference>
<reference evidence="1 2" key="1">
    <citation type="submission" date="2016-08" db="EMBL/GenBank/DDBJ databases">
        <title>Genome of Bacillus solimangrovi GH2-4.</title>
        <authorList>
            <person name="Lim S."/>
            <person name="Kim B.-C."/>
        </authorList>
    </citation>
    <scope>NUCLEOTIDE SEQUENCE [LARGE SCALE GENOMIC DNA]</scope>
    <source>
        <strain evidence="1 2">GH2-4</strain>
    </source>
</reference>
<name>A0A1E5LF22_9BACI</name>
<sequence length="366" mass="43035">MEPIKNTYNETFINKVAESILNYDSKFQKKEFHMLVFNNDWDNYELKERMNHVTKCLHDCLPKDFESAISIIMKVAPDYSFSYGFAPMIFPNYVEMYGLENWDVSINALELFTKYSSSEFAVRPFIIKDKERMMSKMLQWAQDDNHHVRRLASEGCRTRLPWAISLPEFKKDPTMIIPILQLLKNDSEEYVRRSVANNLNDISKDHPELVLTIAKDWYGQSKTTDWIVKHGLRTLLKSGHTEALQIFGFDNPKHIDVKNLNITNQKVQIGNQLSFSFIIHKNNEEHAKLRLEYAIYFMRANGKLTKKVFKISEREFTQADERINRNHSFKLITTRKYYPGIHKLSIIVNGVEKSVEQFELMNASEK</sequence>
<dbReference type="Pfam" id="PF08713">
    <property type="entry name" value="DNA_alkylation"/>
    <property type="match status" value="1"/>
</dbReference>
<dbReference type="InterPro" id="IPR016024">
    <property type="entry name" value="ARM-type_fold"/>
</dbReference>
<evidence type="ECO:0000313" key="1">
    <source>
        <dbReference type="EMBL" id="OEH92673.1"/>
    </source>
</evidence>
<dbReference type="Gene3D" id="1.25.40.290">
    <property type="entry name" value="ARM repeat domains"/>
    <property type="match status" value="1"/>
</dbReference>
<dbReference type="InterPro" id="IPR014825">
    <property type="entry name" value="DNA_alkylation"/>
</dbReference>
<protein>
    <recommendedName>
        <fullName evidence="3">DNA alkylation repair protein</fullName>
    </recommendedName>
</protein>
<keyword evidence="2" id="KW-1185">Reference proteome</keyword>
<dbReference type="AlphaFoldDB" id="A0A1E5LF22"/>
<evidence type="ECO:0000313" key="2">
    <source>
        <dbReference type="Proteomes" id="UP000095209"/>
    </source>
</evidence>
<comment type="caution">
    <text evidence="1">The sequence shown here is derived from an EMBL/GenBank/DDBJ whole genome shotgun (WGS) entry which is preliminary data.</text>
</comment>
<proteinExistence type="predicted"/>
<dbReference type="EMBL" id="MJEH01000022">
    <property type="protein sequence ID" value="OEH92673.1"/>
    <property type="molecule type" value="Genomic_DNA"/>
</dbReference>
<dbReference type="RefSeq" id="WP_069717114.1">
    <property type="nucleotide sequence ID" value="NZ_MJEH01000022.1"/>
</dbReference>
<organism evidence="1 2">
    <name type="scientific">Bacillus solimangrovi</name>
    <dbReference type="NCBI Taxonomy" id="1305675"/>
    <lineage>
        <taxon>Bacteria</taxon>
        <taxon>Bacillati</taxon>
        <taxon>Bacillota</taxon>
        <taxon>Bacilli</taxon>
        <taxon>Bacillales</taxon>
        <taxon>Bacillaceae</taxon>
        <taxon>Bacillus</taxon>
    </lineage>
</organism>
<gene>
    <name evidence="1" type="ORF">BFG57_01315</name>
</gene>
<dbReference type="Proteomes" id="UP000095209">
    <property type="component" value="Unassembled WGS sequence"/>
</dbReference>
<accession>A0A1E5LF22</accession>
<dbReference type="OrthoDB" id="9797162at2"/>
<evidence type="ECO:0008006" key="3">
    <source>
        <dbReference type="Google" id="ProtNLM"/>
    </source>
</evidence>